<dbReference type="RefSeq" id="XP_005790897.1">
    <property type="nucleotide sequence ID" value="XM_005790840.1"/>
</dbReference>
<name>A0A0D3KRT3_EMIH1</name>
<dbReference type="HOGENOM" id="CLU_1117436_0_0_1"/>
<reference evidence="3" key="2">
    <citation type="submission" date="2024-10" db="UniProtKB">
        <authorList>
            <consortium name="EnsemblProtists"/>
        </authorList>
    </citation>
    <scope>IDENTIFICATION</scope>
</reference>
<evidence type="ECO:0008006" key="5">
    <source>
        <dbReference type="Google" id="ProtNLM"/>
    </source>
</evidence>
<feature type="compositionally biased region" description="Polar residues" evidence="1">
    <location>
        <begin position="241"/>
        <end position="254"/>
    </location>
</feature>
<evidence type="ECO:0000256" key="1">
    <source>
        <dbReference type="SAM" id="MobiDB-lite"/>
    </source>
</evidence>
<keyword evidence="2" id="KW-0812">Transmembrane</keyword>
<keyword evidence="2" id="KW-0472">Membrane</keyword>
<organism evidence="3 4">
    <name type="scientific">Emiliania huxleyi (strain CCMP1516)</name>
    <dbReference type="NCBI Taxonomy" id="280463"/>
    <lineage>
        <taxon>Eukaryota</taxon>
        <taxon>Haptista</taxon>
        <taxon>Haptophyta</taxon>
        <taxon>Prymnesiophyceae</taxon>
        <taxon>Isochrysidales</taxon>
        <taxon>Noelaerhabdaceae</taxon>
        <taxon>Emiliania</taxon>
    </lineage>
</organism>
<protein>
    <recommendedName>
        <fullName evidence="5">Transmembrane protein</fullName>
    </recommendedName>
</protein>
<proteinExistence type="predicted"/>
<evidence type="ECO:0000313" key="4">
    <source>
        <dbReference type="Proteomes" id="UP000013827"/>
    </source>
</evidence>
<reference evidence="4" key="1">
    <citation type="journal article" date="2013" name="Nature">
        <title>Pan genome of the phytoplankton Emiliania underpins its global distribution.</title>
        <authorList>
            <person name="Read B.A."/>
            <person name="Kegel J."/>
            <person name="Klute M.J."/>
            <person name="Kuo A."/>
            <person name="Lefebvre S.C."/>
            <person name="Maumus F."/>
            <person name="Mayer C."/>
            <person name="Miller J."/>
            <person name="Monier A."/>
            <person name="Salamov A."/>
            <person name="Young J."/>
            <person name="Aguilar M."/>
            <person name="Claverie J.M."/>
            <person name="Frickenhaus S."/>
            <person name="Gonzalez K."/>
            <person name="Herman E.K."/>
            <person name="Lin Y.C."/>
            <person name="Napier J."/>
            <person name="Ogata H."/>
            <person name="Sarno A.F."/>
            <person name="Shmutz J."/>
            <person name="Schroeder D."/>
            <person name="de Vargas C."/>
            <person name="Verret F."/>
            <person name="von Dassow P."/>
            <person name="Valentin K."/>
            <person name="Van de Peer Y."/>
            <person name="Wheeler G."/>
            <person name="Dacks J.B."/>
            <person name="Delwiche C.F."/>
            <person name="Dyhrman S.T."/>
            <person name="Glockner G."/>
            <person name="John U."/>
            <person name="Richards T."/>
            <person name="Worden A.Z."/>
            <person name="Zhang X."/>
            <person name="Grigoriev I.V."/>
            <person name="Allen A.E."/>
            <person name="Bidle K."/>
            <person name="Borodovsky M."/>
            <person name="Bowler C."/>
            <person name="Brownlee C."/>
            <person name="Cock J.M."/>
            <person name="Elias M."/>
            <person name="Gladyshev V.N."/>
            <person name="Groth M."/>
            <person name="Guda C."/>
            <person name="Hadaegh A."/>
            <person name="Iglesias-Rodriguez M.D."/>
            <person name="Jenkins J."/>
            <person name="Jones B.M."/>
            <person name="Lawson T."/>
            <person name="Leese F."/>
            <person name="Lindquist E."/>
            <person name="Lobanov A."/>
            <person name="Lomsadze A."/>
            <person name="Malik S.B."/>
            <person name="Marsh M.E."/>
            <person name="Mackinder L."/>
            <person name="Mock T."/>
            <person name="Mueller-Roeber B."/>
            <person name="Pagarete A."/>
            <person name="Parker M."/>
            <person name="Probert I."/>
            <person name="Quesneville H."/>
            <person name="Raines C."/>
            <person name="Rensing S.A."/>
            <person name="Riano-Pachon D.M."/>
            <person name="Richier S."/>
            <person name="Rokitta S."/>
            <person name="Shiraiwa Y."/>
            <person name="Soanes D.M."/>
            <person name="van der Giezen M."/>
            <person name="Wahlund T.M."/>
            <person name="Williams B."/>
            <person name="Wilson W."/>
            <person name="Wolfe G."/>
            <person name="Wurch L.L."/>
        </authorList>
    </citation>
    <scope>NUCLEOTIDE SEQUENCE</scope>
</reference>
<dbReference type="KEGG" id="ehx:EMIHUDRAFT_109365"/>
<dbReference type="PaxDb" id="2903-EOD38468"/>
<keyword evidence="4" id="KW-1185">Reference proteome</keyword>
<feature type="region of interest" description="Disordered" evidence="1">
    <location>
        <begin position="193"/>
        <end position="254"/>
    </location>
</feature>
<dbReference type="AlphaFoldDB" id="A0A0D3KRT3"/>
<dbReference type="Proteomes" id="UP000013827">
    <property type="component" value="Unassembled WGS sequence"/>
</dbReference>
<sequence length="254" mass="26814">MYLPDPLDLIDPSRDCWWRPIPGIDAAAWVDWVASAGVDCSGPMPRAGLPGSVGDGSAAVSNDEGTGDGRTGSLWMYVSLAAVALAVLSCVARRLLVCKGASAVSRDFVVLEEAGTRAGGMPTTDMPAPSLYNRLIPSSSRTAERNSEGDIEAPATTQAAAKAAAPAQLQKESNSRAGIMSIEDRINALETTTGVDLDGDGDIGLPGRTNAPLPPHTPRDRESTRRSSRHSRSERRSSRSWTKMGSSKPSIERV</sequence>
<keyword evidence="2" id="KW-1133">Transmembrane helix</keyword>
<evidence type="ECO:0000313" key="3">
    <source>
        <dbReference type="EnsemblProtists" id="EOD38468"/>
    </source>
</evidence>
<feature type="transmembrane region" description="Helical" evidence="2">
    <location>
        <begin position="74"/>
        <end position="96"/>
    </location>
</feature>
<dbReference type="EnsemblProtists" id="EOD38468">
    <property type="protein sequence ID" value="EOD38468"/>
    <property type="gene ID" value="EMIHUDRAFT_109365"/>
</dbReference>
<evidence type="ECO:0000256" key="2">
    <source>
        <dbReference type="SAM" id="Phobius"/>
    </source>
</evidence>
<accession>A0A0D3KRT3</accession>
<dbReference type="GeneID" id="17283738"/>